<evidence type="ECO:0000313" key="3">
    <source>
        <dbReference type="Proteomes" id="UP001500392"/>
    </source>
</evidence>
<proteinExistence type="predicted"/>
<dbReference type="EMBL" id="BAABDM010000012">
    <property type="protein sequence ID" value="GAA4106109.1"/>
    <property type="molecule type" value="Genomic_DNA"/>
</dbReference>
<evidence type="ECO:0000313" key="2">
    <source>
        <dbReference type="EMBL" id="GAA4106109.1"/>
    </source>
</evidence>
<accession>A0ABP7X6X1</accession>
<protein>
    <submittedName>
        <fullName evidence="2">Uncharacterized protein</fullName>
    </submittedName>
</protein>
<keyword evidence="3" id="KW-1185">Reference proteome</keyword>
<sequence length="172" mass="19962">MMTNTTAFEVEQPKVIRNLLLTALLAVAVAVTPKQAHAEHAETAAAVLIGAAVLYAAHDAHKSDKKYARRHAHVHDRHCGHHVEYRGNKYQRYGNAHVYYQKHYTADRYSNHGKHHKYLEQRDDGKHGNKYAEKHYKKDKYVRDDRKGNGHGNDNRHREQSWNTRVNVSTRH</sequence>
<feature type="compositionally biased region" description="Basic and acidic residues" evidence="1">
    <location>
        <begin position="120"/>
        <end position="160"/>
    </location>
</feature>
<name>A0ABP7X6X1_9GAMM</name>
<comment type="caution">
    <text evidence="2">The sequence shown here is derived from an EMBL/GenBank/DDBJ whole genome shotgun (WGS) entry which is preliminary data.</text>
</comment>
<gene>
    <name evidence="2" type="ORF">GCM10022414_36400</name>
</gene>
<evidence type="ECO:0000256" key="1">
    <source>
        <dbReference type="SAM" id="MobiDB-lite"/>
    </source>
</evidence>
<organism evidence="2 3">
    <name type="scientific">Zhongshania borealis</name>
    <dbReference type="NCBI Taxonomy" id="889488"/>
    <lineage>
        <taxon>Bacteria</taxon>
        <taxon>Pseudomonadati</taxon>
        <taxon>Pseudomonadota</taxon>
        <taxon>Gammaproteobacteria</taxon>
        <taxon>Cellvibrionales</taxon>
        <taxon>Spongiibacteraceae</taxon>
        <taxon>Zhongshania</taxon>
    </lineage>
</organism>
<feature type="region of interest" description="Disordered" evidence="1">
    <location>
        <begin position="120"/>
        <end position="172"/>
    </location>
</feature>
<dbReference type="Proteomes" id="UP001500392">
    <property type="component" value="Unassembled WGS sequence"/>
</dbReference>
<feature type="compositionally biased region" description="Polar residues" evidence="1">
    <location>
        <begin position="161"/>
        <end position="172"/>
    </location>
</feature>
<reference evidence="3" key="1">
    <citation type="journal article" date="2019" name="Int. J. Syst. Evol. Microbiol.">
        <title>The Global Catalogue of Microorganisms (GCM) 10K type strain sequencing project: providing services to taxonomists for standard genome sequencing and annotation.</title>
        <authorList>
            <consortium name="The Broad Institute Genomics Platform"/>
            <consortium name="The Broad Institute Genome Sequencing Center for Infectious Disease"/>
            <person name="Wu L."/>
            <person name="Ma J."/>
        </authorList>
    </citation>
    <scope>NUCLEOTIDE SEQUENCE [LARGE SCALE GENOMIC DNA]</scope>
    <source>
        <strain evidence="3">JCM 17304</strain>
    </source>
</reference>
<dbReference type="RefSeq" id="WP_344938805.1">
    <property type="nucleotide sequence ID" value="NZ_BAABDM010000012.1"/>
</dbReference>